<gene>
    <name evidence="1" type="ORF">HAN_1g36</name>
</gene>
<keyword evidence="1" id="KW-0542">Nucleomorph</keyword>
<name>A9BK49_HEMAN</name>
<protein>
    <submittedName>
        <fullName evidence="1">Uncharacterized protein</fullName>
    </submittedName>
</protein>
<dbReference type="AlphaFoldDB" id="A9BK49"/>
<evidence type="ECO:0000313" key="2">
    <source>
        <dbReference type="Proteomes" id="UP000243127"/>
    </source>
</evidence>
<dbReference type="RefSeq" id="XP_001712207.1">
    <property type="nucleotide sequence ID" value="XM_001712155.1"/>
</dbReference>
<organism evidence="1 2">
    <name type="scientific">Hemiselmis andersenii</name>
    <name type="common">Cryptophyte alga</name>
    <dbReference type="NCBI Taxonomy" id="464988"/>
    <lineage>
        <taxon>Eukaryota</taxon>
        <taxon>Cryptophyceae</taxon>
        <taxon>Cryptomonadales</taxon>
        <taxon>Hemiselmidaceae</taxon>
        <taxon>Hemiselmis</taxon>
    </lineage>
</organism>
<sequence>MEFFKNIKTKKNTLYGVRNFFPEINQENLLLKKSRNDNLNSKFKEGNFKIKKEKSLKKIFLQNCEIIPGNFFSFYFSPLFKNKLSNFLRENLISFPNLYYLQKKYFFCEFKFLKKKKFEHNVIFFEGIEPKTKNFLLLHPENKKTKIKIFSNLTNFKSGKNFQKKKDFLKNLETLEYCSNFKMKIKPEKIKNDTFLDFFLDFDENSSFSIKPLFKFNFSELSSSVIIKDYNFLEKGLNIDSQIEIKKPILDAENLSFSILSEFKKKKLAFKNNCFHFFKGHKFLKLFDYQIKYKINPNLENNFNIEILQEKSKIYPYFYNQTSFSTSNKIFFSEKGEINFKTYKDLSFQNFFEEKIDFSFIIKNPIKFSAGSKKAPTYKILNENFFGNKSCLNEFDFYNSSHNYHPNSSDIKNKISKKSSFGIEKTLQGMIEKIFFISETFSFKEKNKIQSNINFVAGIKFKNFMALNIWTNHTGKKGIILEF</sequence>
<accession>A9BK49</accession>
<proteinExistence type="predicted"/>
<dbReference type="GeneID" id="5739638"/>
<reference evidence="1 2" key="1">
    <citation type="journal article" date="2007" name="Proc. Natl. Acad. Sci. U.S.A.">
        <title>Nucleomorph genome of Hemiselmis andersenii reveals complete intron loss and compaction as a driver of protein structure and function.</title>
        <authorList>
            <person name="Lane C.E."/>
            <person name="van den Heuvel K."/>
            <person name="Kozera C."/>
            <person name="Curtis B.A."/>
            <person name="Parsons B.J."/>
            <person name="Bowman S."/>
            <person name="Archibald J.M."/>
        </authorList>
    </citation>
    <scope>NUCLEOTIDE SEQUENCE [LARGE SCALE GENOMIC DNA]</scope>
    <source>
        <strain evidence="1 2">CCMP644</strain>
    </source>
</reference>
<evidence type="ECO:0000313" key="1">
    <source>
        <dbReference type="EMBL" id="ABW97882.1"/>
    </source>
</evidence>
<dbReference type="EMBL" id="CP000881">
    <property type="protein sequence ID" value="ABW97882.1"/>
    <property type="molecule type" value="Genomic_DNA"/>
</dbReference>
<dbReference type="Proteomes" id="UP000243127">
    <property type="component" value="Nucleomorph 1"/>
</dbReference>
<geneLocation type="nucleomorph" evidence="1"/>